<dbReference type="GO" id="GO:0003723">
    <property type="term" value="F:RNA binding"/>
    <property type="evidence" value="ECO:0007669"/>
    <property type="project" value="InterPro"/>
</dbReference>
<feature type="region of interest" description="Disordered" evidence="10">
    <location>
        <begin position="36"/>
        <end position="170"/>
    </location>
</feature>
<sequence>MFKSIVQKTTLLRVNSYSCSITLQVCSYSTIGFKRSGDDYNRRNNRNSSSESIENGGQRRGRSFTPNNNRDNNNSSSSTTIIKDGGDNNNGEHKQRFTKPSLDYQHEEKRSSSFENRSSFEKRPFNDGGSNKRYGRDRSIDDGGNRSFGRGDRSSSFKKYNNDRSFDGEKNDYLKEMDRINQQQKEKYQIQGEALFGLNPIWISIFANNRSFNALYLLDSTYSRLKFGTLKSLDTQPDPKRKGEVVFDGENEQEEEENEVERYNDKKNVKAVKEIIKKCKELGVPVYPVKKQLLDTFSKWNVHNGMVMDCSPLTAESIDKLQVITKEAMDKLKSPPLVVALDEIWDPQNTGAIIRTCHFFGVSGVVTTDKHSSPLTPVASKASAGALEDTPIYKTMSMYGFLKGSKENGWKIMGTSLGEDSKPLNSVKLTQPTILVIGNEGFGVSDNIIQECDETVKIPVSNKANPKLESLNASVSAGIVINHLLNK</sequence>
<keyword evidence="5" id="KW-0808">Transferase</keyword>
<keyword evidence="4" id="KW-0489">Methyltransferase</keyword>
<evidence type="ECO:0000256" key="3">
    <source>
        <dbReference type="ARBA" id="ARBA00022552"/>
    </source>
</evidence>
<feature type="domain" description="tRNA/rRNA methyltransferase SpoU type" evidence="11">
    <location>
        <begin position="337"/>
        <end position="481"/>
    </location>
</feature>
<keyword evidence="8" id="KW-0496">Mitochondrion</keyword>
<dbReference type="Proteomes" id="UP000007797">
    <property type="component" value="Unassembled WGS sequence"/>
</dbReference>
<dbReference type="PANTHER" id="PTHR46103">
    <property type="entry name" value="RRNA METHYLTRANSFERASE 1, MITOCHONDRIAL"/>
    <property type="match status" value="1"/>
</dbReference>
<gene>
    <name evidence="13" type="ORF">DFA_05531</name>
</gene>
<dbReference type="Pfam" id="PF08032">
    <property type="entry name" value="SpoU_sub_bind"/>
    <property type="match status" value="1"/>
</dbReference>
<evidence type="ECO:0000256" key="9">
    <source>
        <dbReference type="ARBA" id="ARBA00034881"/>
    </source>
</evidence>
<feature type="region of interest" description="Disordered" evidence="10">
    <location>
        <begin position="235"/>
        <end position="258"/>
    </location>
</feature>
<evidence type="ECO:0000313" key="14">
    <source>
        <dbReference type="Proteomes" id="UP000007797"/>
    </source>
</evidence>
<dbReference type="InterPro" id="IPR029064">
    <property type="entry name" value="Ribosomal_eL30-like_sf"/>
</dbReference>
<dbReference type="InterPro" id="IPR047182">
    <property type="entry name" value="MRM1"/>
</dbReference>
<evidence type="ECO:0000256" key="8">
    <source>
        <dbReference type="ARBA" id="ARBA00023128"/>
    </source>
</evidence>
<evidence type="ECO:0000256" key="4">
    <source>
        <dbReference type="ARBA" id="ARBA00022603"/>
    </source>
</evidence>
<keyword evidence="14" id="KW-1185">Reference proteome</keyword>
<dbReference type="SUPFAM" id="SSF75217">
    <property type="entry name" value="alpha/beta knot"/>
    <property type="match status" value="1"/>
</dbReference>
<protein>
    <recommendedName>
        <fullName evidence="9">rRNA methyltransferase 1, mitochondrial</fullName>
    </recommendedName>
</protein>
<comment type="similarity">
    <text evidence="2">Belongs to the class IV-like SAM-binding methyltransferase superfamily. RNA methyltransferase TrmH family.</text>
</comment>
<evidence type="ECO:0000256" key="2">
    <source>
        <dbReference type="ARBA" id="ARBA00007228"/>
    </source>
</evidence>
<evidence type="ECO:0000259" key="11">
    <source>
        <dbReference type="Pfam" id="PF00588"/>
    </source>
</evidence>
<name>F4PLH7_CACFS</name>
<dbReference type="OrthoDB" id="270651at2759"/>
<keyword evidence="3" id="KW-0698">rRNA processing</keyword>
<proteinExistence type="inferred from homology"/>
<dbReference type="SUPFAM" id="SSF55315">
    <property type="entry name" value="L30e-like"/>
    <property type="match status" value="1"/>
</dbReference>
<accession>F4PLH7</accession>
<dbReference type="KEGG" id="dfa:DFA_05531"/>
<dbReference type="PANTHER" id="PTHR46103:SF1">
    <property type="entry name" value="RRNA METHYLTRANSFERASE 1, MITOCHONDRIAL"/>
    <property type="match status" value="1"/>
</dbReference>
<comment type="subcellular location">
    <subcellularLocation>
        <location evidence="1">Mitochondrion</location>
    </subcellularLocation>
</comment>
<organism evidence="13 14">
    <name type="scientific">Cavenderia fasciculata</name>
    <name type="common">Slime mold</name>
    <name type="synonym">Dictyostelium fasciculatum</name>
    <dbReference type="NCBI Taxonomy" id="261658"/>
    <lineage>
        <taxon>Eukaryota</taxon>
        <taxon>Amoebozoa</taxon>
        <taxon>Evosea</taxon>
        <taxon>Eumycetozoa</taxon>
        <taxon>Dictyostelia</taxon>
        <taxon>Acytosteliales</taxon>
        <taxon>Cavenderiaceae</taxon>
        <taxon>Cavenderia</taxon>
    </lineage>
</organism>
<dbReference type="Gene3D" id="3.40.1280.10">
    <property type="match status" value="1"/>
</dbReference>
<dbReference type="InterPro" id="IPR029028">
    <property type="entry name" value="Alpha/beta_knot_MTases"/>
</dbReference>
<dbReference type="GO" id="GO:0016435">
    <property type="term" value="F:rRNA (guanine) methyltransferase activity"/>
    <property type="evidence" value="ECO:0007669"/>
    <property type="project" value="TreeGrafter"/>
</dbReference>
<dbReference type="GO" id="GO:0005739">
    <property type="term" value="C:mitochondrion"/>
    <property type="evidence" value="ECO:0007669"/>
    <property type="project" value="UniProtKB-SubCell"/>
</dbReference>
<keyword evidence="6" id="KW-0949">S-adenosyl-L-methionine</keyword>
<dbReference type="NCBIfam" id="TIGR00186">
    <property type="entry name" value="rRNA_methyl_3"/>
    <property type="match status" value="1"/>
</dbReference>
<reference evidence="14" key="1">
    <citation type="journal article" date="2011" name="Genome Res.">
        <title>Phylogeny-wide analysis of social amoeba genomes highlights ancient origins for complex intercellular communication.</title>
        <authorList>
            <person name="Heidel A.J."/>
            <person name="Lawal H.M."/>
            <person name="Felder M."/>
            <person name="Schilde C."/>
            <person name="Helps N.R."/>
            <person name="Tunggal B."/>
            <person name="Rivero F."/>
            <person name="John U."/>
            <person name="Schleicher M."/>
            <person name="Eichinger L."/>
            <person name="Platzer M."/>
            <person name="Noegel A.A."/>
            <person name="Schaap P."/>
            <person name="Gloeckner G."/>
        </authorList>
    </citation>
    <scope>NUCLEOTIDE SEQUENCE [LARGE SCALE GENOMIC DNA]</scope>
    <source>
        <strain evidence="14">SH3</strain>
    </source>
</reference>
<dbReference type="Gene3D" id="3.30.1330.30">
    <property type="match status" value="1"/>
</dbReference>
<keyword evidence="7" id="KW-0809">Transit peptide</keyword>
<evidence type="ECO:0000256" key="1">
    <source>
        <dbReference type="ARBA" id="ARBA00004173"/>
    </source>
</evidence>
<feature type="compositionally biased region" description="Basic and acidic residues" evidence="10">
    <location>
        <begin position="134"/>
        <end position="170"/>
    </location>
</feature>
<dbReference type="OMA" id="QETNNYR"/>
<dbReference type="GeneID" id="14875732"/>
<feature type="compositionally biased region" description="Acidic residues" evidence="10">
    <location>
        <begin position="247"/>
        <end position="258"/>
    </location>
</feature>
<feature type="compositionally biased region" description="Low complexity" evidence="10">
    <location>
        <begin position="67"/>
        <end position="78"/>
    </location>
</feature>
<dbReference type="RefSeq" id="XP_004361250.1">
    <property type="nucleotide sequence ID" value="XM_004361193.1"/>
</dbReference>
<evidence type="ECO:0000256" key="7">
    <source>
        <dbReference type="ARBA" id="ARBA00022946"/>
    </source>
</evidence>
<dbReference type="InterPro" id="IPR004441">
    <property type="entry name" value="rRNA_MeTrfase_TrmH"/>
</dbReference>
<dbReference type="InterPro" id="IPR047261">
    <property type="entry name" value="MRM1_MeTrfase_dom"/>
</dbReference>
<dbReference type="CDD" id="cd18105">
    <property type="entry name" value="SpoU-like_MRM1"/>
    <property type="match status" value="1"/>
</dbReference>
<evidence type="ECO:0000256" key="6">
    <source>
        <dbReference type="ARBA" id="ARBA00022691"/>
    </source>
</evidence>
<dbReference type="Pfam" id="PF00588">
    <property type="entry name" value="SpoU_methylase"/>
    <property type="match status" value="1"/>
</dbReference>
<evidence type="ECO:0000256" key="5">
    <source>
        <dbReference type="ARBA" id="ARBA00022679"/>
    </source>
</evidence>
<dbReference type="InterPro" id="IPR001537">
    <property type="entry name" value="SpoU_MeTrfase"/>
</dbReference>
<dbReference type="EMBL" id="GL883008">
    <property type="protein sequence ID" value="EGG23399.1"/>
    <property type="molecule type" value="Genomic_DNA"/>
</dbReference>
<evidence type="ECO:0000313" key="13">
    <source>
        <dbReference type="EMBL" id="EGG23399.1"/>
    </source>
</evidence>
<dbReference type="AlphaFoldDB" id="F4PLH7"/>
<feature type="compositionally biased region" description="Basic and acidic residues" evidence="10">
    <location>
        <begin position="84"/>
        <end position="95"/>
    </location>
</feature>
<evidence type="ECO:0000259" key="12">
    <source>
        <dbReference type="Pfam" id="PF08032"/>
    </source>
</evidence>
<dbReference type="STRING" id="1054147.F4PLH7"/>
<dbReference type="InterPro" id="IPR029026">
    <property type="entry name" value="tRNA_m1G_MTases_N"/>
</dbReference>
<evidence type="ECO:0000256" key="10">
    <source>
        <dbReference type="SAM" id="MobiDB-lite"/>
    </source>
</evidence>
<feature type="compositionally biased region" description="Basic and acidic residues" evidence="10">
    <location>
        <begin position="104"/>
        <end position="125"/>
    </location>
</feature>
<dbReference type="InterPro" id="IPR013123">
    <property type="entry name" value="SpoU_subst-bd"/>
</dbReference>
<feature type="domain" description="RNA 2-O ribose methyltransferase substrate binding" evidence="12">
    <location>
        <begin position="267"/>
        <end position="313"/>
    </location>
</feature>